<reference evidence="2" key="1">
    <citation type="submission" date="2017-09" db="EMBL/GenBank/DDBJ databases">
        <title>Polyketide synthases of a Diaporthe helianthi virulent isolate.</title>
        <authorList>
            <person name="Baroncelli R."/>
        </authorList>
    </citation>
    <scope>NUCLEOTIDE SEQUENCE [LARGE SCALE GENOMIC DNA]</scope>
    <source>
        <strain evidence="2">7/96</strain>
    </source>
</reference>
<dbReference type="Pfam" id="PF20150">
    <property type="entry name" value="2EXR"/>
    <property type="match status" value="1"/>
</dbReference>
<comment type="caution">
    <text evidence="2">The sequence shown here is derived from an EMBL/GenBank/DDBJ whole genome shotgun (WGS) entry which is preliminary data.</text>
</comment>
<dbReference type="AlphaFoldDB" id="A0A2P5HNU9"/>
<gene>
    <name evidence="2" type="ORF">DHEL01_v209675</name>
</gene>
<protein>
    <recommendedName>
        <fullName evidence="1">2EXR domain-containing protein</fullName>
    </recommendedName>
</protein>
<evidence type="ECO:0000313" key="2">
    <source>
        <dbReference type="EMBL" id="POS71932.1"/>
    </source>
</evidence>
<dbReference type="EMBL" id="MAVT02001130">
    <property type="protein sequence ID" value="POS71932.1"/>
    <property type="molecule type" value="Genomic_DNA"/>
</dbReference>
<dbReference type="Proteomes" id="UP000094444">
    <property type="component" value="Unassembled WGS sequence"/>
</dbReference>
<proteinExistence type="predicted"/>
<sequence length="281" mass="31791">MSHEFPQFLSLPRELQLLIFEQALVVSLNPRIVLLDTQEHSLFVCDKHLVGWGWRVSNREQLEQDSPAEVANALMQVSNTGRYAANQFLDRFVLPFNPPQVSQPFLGLGLCLIHDVFWLPDDLDEFLITTIGPPADPDPVDEENMSNLMISLEPFQEALEWATQSGYEFSEPVGYRQFLKSVLINIIDTFPSAWDLIVMVDVPRGQHISWDQIQVVRGSDPDLSRIQGGGDGSCHSLYQTYEALSQKLVSEDPARDRARALPELSFAFRRAVQSPPRLTIS</sequence>
<accession>A0A2P5HNU9</accession>
<evidence type="ECO:0000313" key="3">
    <source>
        <dbReference type="Proteomes" id="UP000094444"/>
    </source>
</evidence>
<name>A0A2P5HNU9_DIAHE</name>
<keyword evidence="3" id="KW-1185">Reference proteome</keyword>
<evidence type="ECO:0000259" key="1">
    <source>
        <dbReference type="Pfam" id="PF20150"/>
    </source>
</evidence>
<dbReference type="InParanoid" id="A0A2P5HNU9"/>
<organism evidence="2 3">
    <name type="scientific">Diaporthe helianthi</name>
    <dbReference type="NCBI Taxonomy" id="158607"/>
    <lineage>
        <taxon>Eukaryota</taxon>
        <taxon>Fungi</taxon>
        <taxon>Dikarya</taxon>
        <taxon>Ascomycota</taxon>
        <taxon>Pezizomycotina</taxon>
        <taxon>Sordariomycetes</taxon>
        <taxon>Sordariomycetidae</taxon>
        <taxon>Diaporthales</taxon>
        <taxon>Diaporthaceae</taxon>
        <taxon>Diaporthe</taxon>
    </lineage>
</organism>
<dbReference type="InterPro" id="IPR045518">
    <property type="entry name" value="2EXR"/>
</dbReference>
<feature type="domain" description="2EXR" evidence="1">
    <location>
        <begin position="5"/>
        <end position="91"/>
    </location>
</feature>
<dbReference type="OrthoDB" id="5228203at2759"/>